<proteinExistence type="predicted"/>
<evidence type="ECO:0000313" key="2">
    <source>
        <dbReference type="Proteomes" id="UP000618445"/>
    </source>
</evidence>
<organism evidence="1 2">
    <name type="scientific">Phormidium tenue FACHB-1050</name>
    <dbReference type="NCBI Taxonomy" id="2692857"/>
    <lineage>
        <taxon>Bacteria</taxon>
        <taxon>Bacillati</taxon>
        <taxon>Cyanobacteriota</taxon>
        <taxon>Cyanophyceae</taxon>
        <taxon>Oscillatoriophycideae</taxon>
        <taxon>Oscillatoriales</taxon>
        <taxon>Oscillatoriaceae</taxon>
        <taxon>Phormidium</taxon>
    </lineage>
</organism>
<name>A0ABR8CGZ2_9CYAN</name>
<accession>A0ABR8CGZ2</accession>
<protein>
    <submittedName>
        <fullName evidence="1">Uncharacterized protein</fullName>
    </submittedName>
</protein>
<dbReference type="RefSeq" id="WP_190582506.1">
    <property type="nucleotide sequence ID" value="NZ_CAWPQU010000075.1"/>
</dbReference>
<dbReference type="Proteomes" id="UP000618445">
    <property type="component" value="Unassembled WGS sequence"/>
</dbReference>
<gene>
    <name evidence="1" type="ORF">H6G05_24420</name>
</gene>
<keyword evidence="2" id="KW-1185">Reference proteome</keyword>
<dbReference type="EMBL" id="JACJQY010000077">
    <property type="protein sequence ID" value="MBD2319969.1"/>
    <property type="molecule type" value="Genomic_DNA"/>
</dbReference>
<comment type="caution">
    <text evidence="1">The sequence shown here is derived from an EMBL/GenBank/DDBJ whole genome shotgun (WGS) entry which is preliminary data.</text>
</comment>
<evidence type="ECO:0000313" key="1">
    <source>
        <dbReference type="EMBL" id="MBD2319969.1"/>
    </source>
</evidence>
<reference evidence="1 2" key="1">
    <citation type="journal article" date="2020" name="ISME J.">
        <title>Comparative genomics reveals insights into cyanobacterial evolution and habitat adaptation.</title>
        <authorList>
            <person name="Chen M.Y."/>
            <person name="Teng W.K."/>
            <person name="Zhao L."/>
            <person name="Hu C.X."/>
            <person name="Zhou Y.K."/>
            <person name="Han B.P."/>
            <person name="Song L.R."/>
            <person name="Shu W.S."/>
        </authorList>
    </citation>
    <scope>NUCLEOTIDE SEQUENCE [LARGE SCALE GENOMIC DNA]</scope>
    <source>
        <strain evidence="1 2">FACHB-1050</strain>
    </source>
</reference>
<sequence length="95" mass="10431">MLKIFFVSIPLSLAIGASVGYRISELERESLISKFNQQGYAIAATAPIPKPKPLTRSELETRFIACVGKPMRLQAFSDKDLNDSLAECEALKAQS</sequence>